<evidence type="ECO:0000256" key="1">
    <source>
        <dbReference type="ARBA" id="ARBA00022490"/>
    </source>
</evidence>
<dbReference type="PATRIC" id="fig|251654.3.peg.3684"/>
<evidence type="ECO:0000259" key="11">
    <source>
        <dbReference type="PROSITE" id="PS50122"/>
    </source>
</evidence>
<dbReference type="FunFam" id="3.40.50.180:FF:000001">
    <property type="entry name" value="Protein-glutamate methylesterase/protein-glutamine glutaminase"/>
    <property type="match status" value="1"/>
</dbReference>
<name>A0A0P9RGV0_9PSED</name>
<comment type="caution">
    <text evidence="12">The sequence shown here is derived from an EMBL/GenBank/DDBJ whole genome shotgun (WGS) entry which is preliminary data.</text>
</comment>
<dbReference type="GO" id="GO:0005737">
    <property type="term" value="C:cytoplasm"/>
    <property type="evidence" value="ECO:0007669"/>
    <property type="project" value="UniProtKB-SubCell"/>
</dbReference>
<dbReference type="Pfam" id="PF01339">
    <property type="entry name" value="CheB_methylest"/>
    <property type="match status" value="1"/>
</dbReference>
<feature type="domain" description="CheB-type methylesterase" evidence="11">
    <location>
        <begin position="222"/>
        <end position="414"/>
    </location>
</feature>
<dbReference type="PANTHER" id="PTHR42872">
    <property type="entry name" value="PROTEIN-GLUTAMATE METHYLESTERASE/PROTEIN-GLUTAMINE GLUTAMINASE"/>
    <property type="match status" value="1"/>
</dbReference>
<comment type="function">
    <text evidence="6">Involved in chemotaxis. Part of a chemotaxis signal transduction system that modulates chemotaxis in response to various stimuli. Catalyzes the demethylation of specific methylglutamate residues introduced into the chemoreceptors (methyl-accepting chemotaxis proteins or MCP) by CheR. Also mediates the irreversible deamidation of specific glutamine residues to glutamic acid.</text>
</comment>
<dbReference type="GO" id="GO:0006935">
    <property type="term" value="P:chemotaxis"/>
    <property type="evidence" value="ECO:0007669"/>
    <property type="project" value="UniProtKB-UniRule"/>
</dbReference>
<evidence type="ECO:0000313" key="12">
    <source>
        <dbReference type="EMBL" id="KPX42189.1"/>
    </source>
</evidence>
<dbReference type="InterPro" id="IPR035909">
    <property type="entry name" value="CheB_C"/>
</dbReference>
<evidence type="ECO:0000259" key="10">
    <source>
        <dbReference type="PROSITE" id="PS50110"/>
    </source>
</evidence>
<dbReference type="PROSITE" id="PS50110">
    <property type="entry name" value="RESPONSE_REGULATORY"/>
    <property type="match status" value="1"/>
</dbReference>
<feature type="active site" evidence="6 7">
    <location>
        <position position="361"/>
    </location>
</feature>
<protein>
    <recommendedName>
        <fullName evidence="6">Protein-glutamate methylesterase/protein-glutamine glutaminase</fullName>
        <ecNumber evidence="6">3.1.1.61</ecNumber>
        <ecNumber evidence="6">3.5.1.44</ecNumber>
    </recommendedName>
</protein>
<feature type="domain" description="Response regulatory" evidence="10">
    <location>
        <begin position="39"/>
        <end position="156"/>
    </location>
</feature>
<dbReference type="CDD" id="cd17541">
    <property type="entry name" value="REC_CheB-like"/>
    <property type="match status" value="1"/>
</dbReference>
<dbReference type="PROSITE" id="PS50122">
    <property type="entry name" value="CHEB"/>
    <property type="match status" value="1"/>
</dbReference>
<dbReference type="GO" id="GO:0000156">
    <property type="term" value="F:phosphorelay response regulator activity"/>
    <property type="evidence" value="ECO:0007669"/>
    <property type="project" value="InterPro"/>
</dbReference>
<dbReference type="SUPFAM" id="SSF52738">
    <property type="entry name" value="Methylesterase CheB, C-terminal domain"/>
    <property type="match status" value="1"/>
</dbReference>
<dbReference type="AlphaFoldDB" id="A0A0P9RGV0"/>
<comment type="domain">
    <text evidence="6">Contains a C-terminal catalytic domain, and an N-terminal region which modulates catalytic activity.</text>
</comment>
<gene>
    <name evidence="6" type="primary">cheB</name>
    <name evidence="12" type="ORF">ALO68_101950</name>
</gene>
<evidence type="ECO:0000256" key="2">
    <source>
        <dbReference type="ARBA" id="ARBA00022500"/>
    </source>
</evidence>
<dbReference type="InterPro" id="IPR001789">
    <property type="entry name" value="Sig_transdc_resp-reg_receiver"/>
</dbReference>
<evidence type="ECO:0000256" key="8">
    <source>
        <dbReference type="PROSITE-ProRule" id="PRU00169"/>
    </source>
</evidence>
<dbReference type="PANTHER" id="PTHR42872:SF3">
    <property type="entry name" value="PROTEIN-GLUTAMATE METHYLESTERASE_PROTEIN-GLUTAMINE GLUTAMINASE 1"/>
    <property type="match status" value="1"/>
</dbReference>
<dbReference type="Gene3D" id="3.40.50.2300">
    <property type="match status" value="1"/>
</dbReference>
<evidence type="ECO:0000256" key="3">
    <source>
        <dbReference type="ARBA" id="ARBA00022553"/>
    </source>
</evidence>
<comment type="catalytic activity">
    <reaction evidence="6">
        <text>L-glutaminyl-[protein] + H2O = L-glutamyl-[protein] + NH4(+)</text>
        <dbReference type="Rhea" id="RHEA:16441"/>
        <dbReference type="Rhea" id="RHEA-COMP:10207"/>
        <dbReference type="Rhea" id="RHEA-COMP:10208"/>
        <dbReference type="ChEBI" id="CHEBI:15377"/>
        <dbReference type="ChEBI" id="CHEBI:28938"/>
        <dbReference type="ChEBI" id="CHEBI:29973"/>
        <dbReference type="ChEBI" id="CHEBI:30011"/>
        <dbReference type="EC" id="3.5.1.44"/>
    </reaction>
</comment>
<organism evidence="12 13">
    <name type="scientific">Pseudomonas syringae pv. helianthi</name>
    <dbReference type="NCBI Taxonomy" id="251654"/>
    <lineage>
        <taxon>Bacteria</taxon>
        <taxon>Pseudomonadati</taxon>
        <taxon>Pseudomonadota</taxon>
        <taxon>Gammaproteobacteria</taxon>
        <taxon>Pseudomonadales</taxon>
        <taxon>Pseudomonadaceae</taxon>
        <taxon>Pseudomonas</taxon>
    </lineage>
</organism>
<dbReference type="GO" id="GO:0008984">
    <property type="term" value="F:protein-glutamate methylesterase activity"/>
    <property type="evidence" value="ECO:0007669"/>
    <property type="project" value="UniProtKB-UniRule"/>
</dbReference>
<comment type="PTM">
    <text evidence="6">Phosphorylated by CheA. Phosphorylation of the N-terminal regulatory domain activates the methylesterase activity.</text>
</comment>
<comment type="catalytic activity">
    <reaction evidence="5 6">
        <text>[protein]-L-glutamate 5-O-methyl ester + H2O = L-glutamyl-[protein] + methanol + H(+)</text>
        <dbReference type="Rhea" id="RHEA:23236"/>
        <dbReference type="Rhea" id="RHEA-COMP:10208"/>
        <dbReference type="Rhea" id="RHEA-COMP:10311"/>
        <dbReference type="ChEBI" id="CHEBI:15377"/>
        <dbReference type="ChEBI" id="CHEBI:15378"/>
        <dbReference type="ChEBI" id="CHEBI:17790"/>
        <dbReference type="ChEBI" id="CHEBI:29973"/>
        <dbReference type="ChEBI" id="CHEBI:82795"/>
        <dbReference type="EC" id="3.1.1.61"/>
    </reaction>
</comment>
<dbReference type="EC" id="3.5.1.44" evidence="6"/>
<proteinExistence type="inferred from homology"/>
<keyword evidence="3 6" id="KW-0597">Phosphoprotein</keyword>
<evidence type="ECO:0000256" key="4">
    <source>
        <dbReference type="ARBA" id="ARBA00022801"/>
    </source>
</evidence>
<evidence type="ECO:0000256" key="7">
    <source>
        <dbReference type="PROSITE-ProRule" id="PRU00050"/>
    </source>
</evidence>
<dbReference type="SMART" id="SM00448">
    <property type="entry name" value="REC"/>
    <property type="match status" value="1"/>
</dbReference>
<reference evidence="12 13" key="1">
    <citation type="submission" date="2015-09" db="EMBL/GenBank/DDBJ databases">
        <title>Genome announcement of multiple Pseudomonas syringae strains.</title>
        <authorList>
            <person name="Thakur S."/>
            <person name="Wang P.W."/>
            <person name="Gong Y."/>
            <person name="Weir B.S."/>
            <person name="Guttman D.S."/>
        </authorList>
    </citation>
    <scope>NUCLEOTIDE SEQUENCE [LARGE SCALE GENOMIC DNA]</scope>
    <source>
        <strain evidence="12 13">ICMP4531</strain>
    </source>
</reference>
<accession>A0A0P9RGV0</accession>
<evidence type="ECO:0000313" key="13">
    <source>
        <dbReference type="Proteomes" id="UP000050557"/>
    </source>
</evidence>
<comment type="similarity">
    <text evidence="6">Belongs to the CheB family.</text>
</comment>
<feature type="compositionally biased region" description="Low complexity" evidence="9">
    <location>
        <begin position="167"/>
        <end position="225"/>
    </location>
</feature>
<dbReference type="FunFam" id="3.40.50.2300:FF:000077">
    <property type="entry name" value="Chemotaxis response regulator"/>
    <property type="match status" value="1"/>
</dbReference>
<dbReference type="SUPFAM" id="SSF52172">
    <property type="entry name" value="CheY-like"/>
    <property type="match status" value="1"/>
</dbReference>
<dbReference type="InterPro" id="IPR011006">
    <property type="entry name" value="CheY-like_superfamily"/>
</dbReference>
<dbReference type="Pfam" id="PF00072">
    <property type="entry name" value="Response_reg"/>
    <property type="match status" value="1"/>
</dbReference>
<dbReference type="Proteomes" id="UP000050557">
    <property type="component" value="Unassembled WGS sequence"/>
</dbReference>
<comment type="subcellular location">
    <subcellularLocation>
        <location evidence="6">Cytoplasm</location>
    </subcellularLocation>
</comment>
<dbReference type="EC" id="3.1.1.61" evidence="6"/>
<dbReference type="EMBL" id="LJQM01000194">
    <property type="protein sequence ID" value="KPX42189.1"/>
    <property type="molecule type" value="Genomic_DNA"/>
</dbReference>
<dbReference type="CDD" id="cd16432">
    <property type="entry name" value="CheB_Rec"/>
    <property type="match status" value="1"/>
</dbReference>
<keyword evidence="1 6" id="KW-0963">Cytoplasm</keyword>
<keyword evidence="4 6" id="KW-0378">Hydrolase</keyword>
<feature type="active site" evidence="6 7">
    <location>
        <position position="241"/>
    </location>
</feature>
<dbReference type="HAMAP" id="MF_00099">
    <property type="entry name" value="CheB_chemtxs"/>
    <property type="match status" value="1"/>
</dbReference>
<feature type="modified residue" description="4-aspartylphosphate" evidence="6 8">
    <location>
        <position position="90"/>
    </location>
</feature>
<feature type="region of interest" description="Disordered" evidence="9">
    <location>
        <begin position="167"/>
        <end position="229"/>
    </location>
</feature>
<dbReference type="InterPro" id="IPR008248">
    <property type="entry name" value="CheB-like"/>
</dbReference>
<evidence type="ECO:0000256" key="6">
    <source>
        <dbReference type="HAMAP-Rule" id="MF_00099"/>
    </source>
</evidence>
<dbReference type="GO" id="GO:0050568">
    <property type="term" value="F:protein-glutamine glutaminase activity"/>
    <property type="evidence" value="ECO:0007669"/>
    <property type="project" value="UniProtKB-UniRule"/>
</dbReference>
<evidence type="ECO:0000256" key="9">
    <source>
        <dbReference type="SAM" id="MobiDB-lite"/>
    </source>
</evidence>
<dbReference type="Gene3D" id="3.40.50.180">
    <property type="entry name" value="Methylesterase CheB, C-terminal domain"/>
    <property type="match status" value="1"/>
</dbReference>
<dbReference type="NCBIfam" id="NF001965">
    <property type="entry name" value="PRK00742.1"/>
    <property type="match status" value="1"/>
</dbReference>
<feature type="active site" evidence="6 7">
    <location>
        <position position="268"/>
    </location>
</feature>
<evidence type="ECO:0000256" key="5">
    <source>
        <dbReference type="ARBA" id="ARBA00048267"/>
    </source>
</evidence>
<sequence>MDSRCTQHAQALRRTAYLNPGLRAAWLPATPIGVFMAVKVLVVDDSGFFRRRVTEILSSDPNIVVVGTATNGKEAIEQALALKPDVITMDYEMPMMDGITAVRHIMQRIPTPVLMFSSLTHEGARVTLDALDAGAVDFLPKNFEDISRNPQKVKQLLCEKINSISRSNRRSSGFGTTSAAPAAAPSPTLPGRATAPAAAPVRAVPARSPAPATPAHHAPAHPSTSGTPKRKAYKLVAIGTSTGGPVALQRVLTQLPASFPAPLVLIQHMPAAFTKAFAERLDKLCKISVKEAEDGDVLRPGLALLAPGGKQMMVDARGTVKILPGDERLNYKPCVDITFGSAAKSYGDKVLSVVLTGMGADGREGARLLKQVGSTVWAQDEASCVIYGMPMAIVKAELADAIYSLDDIGRHLVEACL</sequence>
<dbReference type="InterPro" id="IPR000673">
    <property type="entry name" value="Sig_transdc_resp-reg_Me-estase"/>
</dbReference>
<keyword evidence="2 6" id="KW-0145">Chemotaxis</keyword>